<organism evidence="2 3">
    <name type="scientific">Eutypa lata (strain UCR-EL1)</name>
    <name type="common">Grapevine dieback disease fungus</name>
    <name type="synonym">Eutypa armeniacae</name>
    <dbReference type="NCBI Taxonomy" id="1287681"/>
    <lineage>
        <taxon>Eukaryota</taxon>
        <taxon>Fungi</taxon>
        <taxon>Dikarya</taxon>
        <taxon>Ascomycota</taxon>
        <taxon>Pezizomycotina</taxon>
        <taxon>Sordariomycetes</taxon>
        <taxon>Xylariomycetidae</taxon>
        <taxon>Xylariales</taxon>
        <taxon>Diatrypaceae</taxon>
        <taxon>Eutypa</taxon>
    </lineage>
</organism>
<evidence type="ECO:0000256" key="1">
    <source>
        <dbReference type="SAM" id="MobiDB-lite"/>
    </source>
</evidence>
<accession>M7SHM7</accession>
<evidence type="ECO:0000313" key="3">
    <source>
        <dbReference type="Proteomes" id="UP000012174"/>
    </source>
</evidence>
<reference evidence="3" key="1">
    <citation type="journal article" date="2013" name="Genome Announc.">
        <title>Draft genome sequence of the grapevine dieback fungus Eutypa lata UCR-EL1.</title>
        <authorList>
            <person name="Blanco-Ulate B."/>
            <person name="Rolshausen P.E."/>
            <person name="Cantu D."/>
        </authorList>
    </citation>
    <scope>NUCLEOTIDE SEQUENCE [LARGE SCALE GENOMIC DNA]</scope>
    <source>
        <strain evidence="3">UCR-EL1</strain>
    </source>
</reference>
<dbReference type="OrthoDB" id="648861at2759"/>
<dbReference type="GO" id="GO:0000981">
    <property type="term" value="F:DNA-binding transcription factor activity, RNA polymerase II-specific"/>
    <property type="evidence" value="ECO:0007669"/>
    <property type="project" value="TreeGrafter"/>
</dbReference>
<feature type="compositionally biased region" description="Low complexity" evidence="1">
    <location>
        <begin position="83"/>
        <end position="96"/>
    </location>
</feature>
<feature type="region of interest" description="Disordered" evidence="1">
    <location>
        <begin position="1"/>
        <end position="71"/>
    </location>
</feature>
<feature type="region of interest" description="Disordered" evidence="1">
    <location>
        <begin position="83"/>
        <end position="103"/>
    </location>
</feature>
<dbReference type="eggNOG" id="ENOG502SGAZ">
    <property type="taxonomic scope" value="Eukaryota"/>
</dbReference>
<dbReference type="AlphaFoldDB" id="M7SHM7"/>
<feature type="compositionally biased region" description="Low complexity" evidence="1">
    <location>
        <begin position="1"/>
        <end position="23"/>
    </location>
</feature>
<dbReference type="HOGENOM" id="CLU_024934_6_0_1"/>
<dbReference type="KEGG" id="ela:UCREL1_7197"/>
<evidence type="ECO:0000313" key="2">
    <source>
        <dbReference type="EMBL" id="EMR65819.1"/>
    </source>
</evidence>
<dbReference type="PANTHER" id="PTHR47657:SF14">
    <property type="entry name" value="ZN(2)-C6 FUNGAL-TYPE DOMAIN-CONTAINING PROTEIN"/>
    <property type="match status" value="1"/>
</dbReference>
<protein>
    <submittedName>
        <fullName evidence="2">Putative c6 transcription protein</fullName>
    </submittedName>
</protein>
<dbReference type="EMBL" id="KB706783">
    <property type="protein sequence ID" value="EMR65819.1"/>
    <property type="molecule type" value="Genomic_DNA"/>
</dbReference>
<dbReference type="STRING" id="1287681.M7SHM7"/>
<dbReference type="InterPro" id="IPR052400">
    <property type="entry name" value="Zn2-C6_fungal_TF"/>
</dbReference>
<gene>
    <name evidence="2" type="ORF">UCREL1_7197</name>
</gene>
<dbReference type="Proteomes" id="UP000012174">
    <property type="component" value="Unassembled WGS sequence"/>
</dbReference>
<dbReference type="PANTHER" id="PTHR47657">
    <property type="entry name" value="STEROL REGULATORY ELEMENT-BINDING PROTEIN ECM22"/>
    <property type="match status" value="1"/>
</dbReference>
<feature type="compositionally biased region" description="Low complexity" evidence="1">
    <location>
        <begin position="50"/>
        <end position="59"/>
    </location>
</feature>
<name>M7SHM7_EUTLA</name>
<dbReference type="OMA" id="RRQEPHE"/>
<proteinExistence type="predicted"/>
<sequence length="438" mass="48493">MLLPAGSAATASSSASSPASTGSNFNREDVPVLPHHSALRDPTCSHSPQSSPRSGVVAVAPPPPAAAAAARPSANNFNVSSSFYPSPSPSGNSSYNATATAEDDFDLPETRERRLWELRLFHNQQTEMTQIFPAPQSPAIVRLWTHAMPEMALRDGGALLHIILASSALHLWHKSGGGGSSQVERDQLMALQTHYLTMCFQAQRRDVACLSSRNADYVSFTSLKIVSHSVALVQTLPPDPWEPPLQWLHMGRGADEMFRRAASLVSPEDGDQIMTFLNSPPALLDEETTTYDRSRLEWLLDHPAGRHSAAAREDRELENEEVRSAYEKAISYTCSVQGAIERGEPVFSIVRRLAAFSVFVPTEYIQLLADRRPRAMVIFAHFMVLWLDYEDIWLIGKGGQRQIRGILMTLPPEWRCKLDSLPIQKIQTTDSHFDTILN</sequence>
<keyword evidence="3" id="KW-1185">Reference proteome</keyword>